<feature type="compositionally biased region" description="Pro residues" evidence="1">
    <location>
        <begin position="59"/>
        <end position="85"/>
    </location>
</feature>
<feature type="compositionally biased region" description="Low complexity" evidence="1">
    <location>
        <begin position="86"/>
        <end position="110"/>
    </location>
</feature>
<comment type="caution">
    <text evidence="3">The sequence shown here is derived from an EMBL/GenBank/DDBJ whole genome shotgun (WGS) entry which is preliminary data.</text>
</comment>
<sequence>MDDGLFLSAVLIALALALSGPAGLILALRQRHRLHVLERRLALVEARPIAGAGPVAASAPPPAPEPPRPEPVPESTPLVPSPVPASSPGAAPPRGAVPAVAPQQPAGPSRPSSPLPSPPSIEERFGTRWTVWVGGLALAFGAALLVRYSAERGLFGPGVRIAGGFALAFGLAGLGEVLRRRLRGAAPVPPAWPDVPAMVTAAGTVGLFGTIYAAQALYGFIGPGLAFAGLAATGLAAMVAALLHGPALAGIGLVGALATPLLVGGGGASLWPLALYLPVVAGSAYAFAWLKGWRPLAVAGGVGAAAWALFLTILPGESVAVHAHLVLQQALAVLVLAVLPGRGVPDGQARLDRFAALALALAAGVALAVLGGTASDGDALSWAAAALAATVLPALAGFVAAPAAAGSAVAALTLAGALVLWPGASDPANAPSFLLWYGVENPGLLIALAAAGSLAVTALGALRLLGGSRLPYATALSFAAGAAAAPLAALALTDLRVAGGAVAPDFAVAAGALAAGFCGLAALCRRHGSETPSPALTLGLGAFAAAAVASLCLGLVFALSGGTLTPALAGAALATALIARRLDIPALRWCVAGLAVVVAARLAWNPALVREDLSSRLILNGLVLAYGLPALGFGLAARAIRLPERRADIPEQVAQALSLLLSGLFVFLEIRHALHNGDLSASGTSVLEQGLTTLASLGFSLVLTRVAGSSSSPVIRFGGLAFACLALIQGALGLGLAANPFLTDEPVAGGLVLNDAVLAYALPAAAAFALARAARGVRPLWFVRMAGGLGLGLSFLALCLAVRHGFQGARLGLDRETGQAEWYAYSAAWLGLGLAALGYGILRGSATARLVSAVLVGLATLKVFLLDLSGLEGPLRALSFLGLGACLIGIGLVYQRLVFAPAPPPAAPDA</sequence>
<feature type="transmembrane region" description="Helical" evidence="2">
    <location>
        <begin position="247"/>
        <end position="264"/>
    </location>
</feature>
<feature type="transmembrane region" description="Helical" evidence="2">
    <location>
        <begin position="690"/>
        <end position="708"/>
    </location>
</feature>
<dbReference type="PANTHER" id="PTHR38434:SF1">
    <property type="entry name" value="BLL2549 PROTEIN"/>
    <property type="match status" value="1"/>
</dbReference>
<feature type="transmembrane region" description="Helical" evidence="2">
    <location>
        <begin position="379"/>
        <end position="401"/>
    </location>
</feature>
<dbReference type="AlphaFoldDB" id="A0AA40VCA8"/>
<keyword evidence="4" id="KW-1185">Reference proteome</keyword>
<dbReference type="EMBL" id="JACJIB010000004">
    <property type="protein sequence ID" value="MBA8913381.1"/>
    <property type="molecule type" value="Genomic_DNA"/>
</dbReference>
<dbReference type="InterPro" id="IPR019286">
    <property type="entry name" value="DUF2339_TM"/>
</dbReference>
<feature type="transmembrane region" description="Helical" evidence="2">
    <location>
        <begin position="270"/>
        <end position="289"/>
    </location>
</feature>
<evidence type="ECO:0000256" key="2">
    <source>
        <dbReference type="SAM" id="Phobius"/>
    </source>
</evidence>
<feature type="transmembrane region" description="Helical" evidence="2">
    <location>
        <begin position="472"/>
        <end position="492"/>
    </location>
</feature>
<feature type="region of interest" description="Disordered" evidence="1">
    <location>
        <begin position="53"/>
        <end position="120"/>
    </location>
</feature>
<organism evidence="3 4">
    <name type="scientific">Methylorubrum thiocyanatum</name>
    <dbReference type="NCBI Taxonomy" id="47958"/>
    <lineage>
        <taxon>Bacteria</taxon>
        <taxon>Pseudomonadati</taxon>
        <taxon>Pseudomonadota</taxon>
        <taxon>Alphaproteobacteria</taxon>
        <taxon>Hyphomicrobiales</taxon>
        <taxon>Methylobacteriaceae</taxon>
        <taxon>Methylorubrum</taxon>
    </lineage>
</organism>
<dbReference type="Pfam" id="PF10101">
    <property type="entry name" value="DUF2339"/>
    <property type="match status" value="1"/>
</dbReference>
<feature type="transmembrane region" description="Helical" evidence="2">
    <location>
        <begin position="563"/>
        <end position="579"/>
    </location>
</feature>
<feature type="transmembrane region" description="Helical" evidence="2">
    <location>
        <begin position="652"/>
        <end position="670"/>
    </location>
</feature>
<feature type="transmembrane region" description="Helical" evidence="2">
    <location>
        <begin position="616"/>
        <end position="640"/>
    </location>
</feature>
<feature type="transmembrane region" description="Helical" evidence="2">
    <location>
        <begin position="498"/>
        <end position="523"/>
    </location>
</feature>
<feature type="transmembrane region" description="Helical" evidence="2">
    <location>
        <begin position="408"/>
        <end position="424"/>
    </location>
</feature>
<protein>
    <submittedName>
        <fullName evidence="3">Membrane protein</fullName>
    </submittedName>
</protein>
<reference evidence="3 4" key="1">
    <citation type="submission" date="2020-08" db="EMBL/GenBank/DDBJ databases">
        <title>Genomic Encyclopedia of Type Strains, Phase IV (KMG-IV): sequencing the most valuable type-strain genomes for metagenomic binning, comparative biology and taxonomic classification.</title>
        <authorList>
            <person name="Goeker M."/>
        </authorList>
    </citation>
    <scope>NUCLEOTIDE SEQUENCE [LARGE SCALE GENOMIC DNA]</scope>
    <source>
        <strain evidence="3 4">DSM 11490</strain>
    </source>
</reference>
<gene>
    <name evidence="3" type="ORF">HNR51_002464</name>
</gene>
<feature type="transmembrane region" description="Helical" evidence="2">
    <location>
        <begin position="782"/>
        <end position="803"/>
    </location>
</feature>
<evidence type="ECO:0000313" key="3">
    <source>
        <dbReference type="EMBL" id="MBA8913381.1"/>
    </source>
</evidence>
<feature type="transmembrane region" description="Helical" evidence="2">
    <location>
        <begin position="849"/>
        <end position="871"/>
    </location>
</feature>
<feature type="transmembrane region" description="Helical" evidence="2">
    <location>
        <begin position="748"/>
        <end position="770"/>
    </location>
</feature>
<feature type="transmembrane region" description="Helical" evidence="2">
    <location>
        <begin position="320"/>
        <end position="339"/>
    </location>
</feature>
<dbReference type="PIRSF" id="PIRSF035905">
    <property type="entry name" value="UCP035905_mp"/>
    <property type="match status" value="1"/>
</dbReference>
<keyword evidence="2" id="KW-0472">Membrane</keyword>
<feature type="transmembrane region" description="Helical" evidence="2">
    <location>
        <begin position="296"/>
        <end position="314"/>
    </location>
</feature>
<accession>A0AA40VCA8</accession>
<feature type="transmembrane region" description="Helical" evidence="2">
    <location>
        <begin position="154"/>
        <end position="174"/>
    </location>
</feature>
<evidence type="ECO:0000256" key="1">
    <source>
        <dbReference type="SAM" id="MobiDB-lite"/>
    </source>
</evidence>
<dbReference type="PANTHER" id="PTHR38434">
    <property type="entry name" value="BLL2549 PROTEIN"/>
    <property type="match status" value="1"/>
</dbReference>
<feature type="transmembrane region" description="Helical" evidence="2">
    <location>
        <begin position="823"/>
        <end position="842"/>
    </location>
</feature>
<feature type="transmembrane region" description="Helical" evidence="2">
    <location>
        <begin position="6"/>
        <end position="28"/>
    </location>
</feature>
<feature type="transmembrane region" description="Helical" evidence="2">
    <location>
        <begin position="351"/>
        <end position="373"/>
    </location>
</feature>
<feature type="transmembrane region" description="Helical" evidence="2">
    <location>
        <begin position="535"/>
        <end position="557"/>
    </location>
</feature>
<dbReference type="Proteomes" id="UP000543554">
    <property type="component" value="Unassembled WGS sequence"/>
</dbReference>
<feature type="transmembrane region" description="Helical" evidence="2">
    <location>
        <begin position="877"/>
        <end position="894"/>
    </location>
</feature>
<name>A0AA40VCA8_9HYPH</name>
<feature type="transmembrane region" description="Helical" evidence="2">
    <location>
        <begin position="129"/>
        <end position="148"/>
    </location>
</feature>
<keyword evidence="2" id="KW-0812">Transmembrane</keyword>
<dbReference type="InterPro" id="IPR014600">
    <property type="entry name" value="UCP035905_mem"/>
</dbReference>
<evidence type="ECO:0000313" key="4">
    <source>
        <dbReference type="Proteomes" id="UP000543554"/>
    </source>
</evidence>
<feature type="transmembrane region" description="Helical" evidence="2">
    <location>
        <begin position="220"/>
        <end position="240"/>
    </location>
</feature>
<dbReference type="RefSeq" id="WP_182555103.1">
    <property type="nucleotide sequence ID" value="NZ_BPRF01000008.1"/>
</dbReference>
<feature type="transmembrane region" description="Helical" evidence="2">
    <location>
        <begin position="195"/>
        <end position="214"/>
    </location>
</feature>
<proteinExistence type="predicted"/>
<feature type="transmembrane region" description="Helical" evidence="2">
    <location>
        <begin position="586"/>
        <end position="604"/>
    </location>
</feature>
<feature type="transmembrane region" description="Helical" evidence="2">
    <location>
        <begin position="720"/>
        <end position="742"/>
    </location>
</feature>
<feature type="transmembrane region" description="Helical" evidence="2">
    <location>
        <begin position="444"/>
        <end position="465"/>
    </location>
</feature>
<keyword evidence="2" id="KW-1133">Transmembrane helix</keyword>